<sequence length="955" mass="104727">ENRRTKGYSEAAFGGVHSLSVDISGPFIKGRSYDVEASGRDKGDGYRYFLAGAYTIPDKFGAEKEDVQDTDDYYPSDDEQLVKEGPVEEGRQGFPDDFLNLPELFEDEVGVKVVTRRFKGKQAEPAELEELPTPVTESEIALNPGSGEPDMFLQTRTVGVTVDVKSAFLYAPIRWQEREYLLQQTKTDDALWLIKPADATSAGETVGVLVVYVDDLACFGPEGLLQAFLSAVQAKWKTSPPEWLGERPVTFCGIEIARNPTGYRLTQCAYAKELINRYNIEESCAVPIHKWVEPEPAIEPSVDDIRAAQGVTGALLWLSTRTRPDLSYVVSRCGQQATKAPQVSIALGRQALSYLRGTLDVGIDVPFAVGSPFSDHGLLSLPRTDKVLELYTDASHSPGGDRSMQSSFVVWRGVPVAWEVVEAVQPLIDELIEDDSVIALLADNEAAISRERVEAGLLKARLMQLLELVNVRSAVGLAILAAVPQVTGQPTAERFEEGTGWLLWFFGVLVTVACLMWGWWIAQGSEGSEEETSGFSEGEVAGLGIEVRGDSGGFSEEVAVADTSPARATLEPASAERAVEEDDDFTEEEWARAQAKLISEELRVGLTLVQRARVRRAISRGDVVDPPTFQQRQAPVFEVSVGAGMISDLFVHFGVLLATLLGAQETDAGNQWLPLAIAPAELDPPPYAVHYLWRLFAQNGALILALLGDREEDEEIDERDAAGLRGTLEGWSLTAIQDVVRGLETGVWPDWTQALQDIQSDEGESNASGSAPGREFAQSSGWTWLALGFWMRFFVVFWVCMGTVGGTSELVIDRALVDCSVSSCVNVDTRVVAWADDAVSFGTGGGCDGSTLWEVSKVLIVIVTWEILRRSWTLWTGRKATPLERESQTDDSSFVPLPLPQGIPYRARILFSLWRAGYKIDSEFYPQEVQDELHWLIGDHLVALEEGDPLDDSSG</sequence>
<dbReference type="EMBL" id="CAJNJA010024300">
    <property type="protein sequence ID" value="CAE7524429.1"/>
    <property type="molecule type" value="Genomic_DNA"/>
</dbReference>
<keyword evidence="1" id="KW-0812">Transmembrane</keyword>
<keyword evidence="3" id="KW-1185">Reference proteome</keyword>
<protein>
    <submittedName>
        <fullName evidence="2">GIP protein</fullName>
    </submittedName>
</protein>
<evidence type="ECO:0000313" key="3">
    <source>
        <dbReference type="Proteomes" id="UP000601435"/>
    </source>
</evidence>
<feature type="transmembrane region" description="Helical" evidence="1">
    <location>
        <begin position="501"/>
        <end position="522"/>
    </location>
</feature>
<keyword evidence="1" id="KW-1133">Transmembrane helix</keyword>
<name>A0A812TJ20_9DINO</name>
<feature type="non-terminal residue" evidence="2">
    <location>
        <position position="1"/>
    </location>
</feature>
<gene>
    <name evidence="2" type="primary">GIP</name>
    <name evidence="2" type="ORF">SNEC2469_LOCUS15020</name>
</gene>
<accession>A0A812TJ20</accession>
<organism evidence="2 3">
    <name type="scientific">Symbiodinium necroappetens</name>
    <dbReference type="NCBI Taxonomy" id="1628268"/>
    <lineage>
        <taxon>Eukaryota</taxon>
        <taxon>Sar</taxon>
        <taxon>Alveolata</taxon>
        <taxon>Dinophyceae</taxon>
        <taxon>Suessiales</taxon>
        <taxon>Symbiodiniaceae</taxon>
        <taxon>Symbiodinium</taxon>
    </lineage>
</organism>
<dbReference type="AlphaFoldDB" id="A0A812TJ20"/>
<dbReference type="Proteomes" id="UP000601435">
    <property type="component" value="Unassembled WGS sequence"/>
</dbReference>
<evidence type="ECO:0000256" key="1">
    <source>
        <dbReference type="SAM" id="Phobius"/>
    </source>
</evidence>
<reference evidence="2" key="1">
    <citation type="submission" date="2021-02" db="EMBL/GenBank/DDBJ databases">
        <authorList>
            <person name="Dougan E. K."/>
            <person name="Rhodes N."/>
            <person name="Thang M."/>
            <person name="Chan C."/>
        </authorList>
    </citation>
    <scope>NUCLEOTIDE SEQUENCE</scope>
</reference>
<keyword evidence="1" id="KW-0472">Membrane</keyword>
<dbReference type="OrthoDB" id="6775327at2759"/>
<comment type="caution">
    <text evidence="2">The sequence shown here is derived from an EMBL/GenBank/DDBJ whole genome shotgun (WGS) entry which is preliminary data.</text>
</comment>
<evidence type="ECO:0000313" key="2">
    <source>
        <dbReference type="EMBL" id="CAE7524429.1"/>
    </source>
</evidence>
<proteinExistence type="predicted"/>